<feature type="region of interest" description="Disordered" evidence="1">
    <location>
        <begin position="118"/>
        <end position="189"/>
    </location>
</feature>
<feature type="compositionally biased region" description="Polar residues" evidence="1">
    <location>
        <begin position="135"/>
        <end position="144"/>
    </location>
</feature>
<reference evidence="2 3" key="2">
    <citation type="submission" date="2017-02" db="EMBL/GenBank/DDBJ databases">
        <title>A genome survey and senescence transcriptome analysis in Lentinula edodes.</title>
        <authorList>
            <person name="Sakamoto Y."/>
            <person name="Nakade K."/>
            <person name="Sato S."/>
            <person name="Yoshida Y."/>
            <person name="Miyazaki K."/>
            <person name="Natsume S."/>
            <person name="Konno N."/>
        </authorList>
    </citation>
    <scope>NUCLEOTIDE SEQUENCE [LARGE SCALE GENOMIC DNA]</scope>
    <source>
        <strain evidence="2 3">NBRC 111202</strain>
    </source>
</reference>
<feature type="compositionally biased region" description="Basic and acidic residues" evidence="1">
    <location>
        <begin position="166"/>
        <end position="175"/>
    </location>
</feature>
<sequence>MLVKGSKGKQGEPRSQLVTLTNAGSVGISLAEFFFPSSPAHLISHSSIPPPPISLSPQPFHHIIHMISRRCTSASIHNSLRLNLSILMTRILLASLIGAALASPLSIRDPSVHRTLSVLPRMESSESDTGKVGSGSVNRMANSGSPPPYSEIDPYPLPSNEIGEDPTDHNIDRKYPPGPSNETGKDPTDHNIDWKPFELYFELPDTWGFVIDRREGFKTGTIPFSKTDAARPIVRFIYREGDSGTLTDFGYKIRRKVVRPNKKPLTWNKFLAHMGNMAVYSGQDNSEFLKRTWKILIDNYPQLVKELDDSWSEYQEWFDKKVKEVKEEKQKSDGAKGKGKS</sequence>
<dbReference type="Proteomes" id="UP000188533">
    <property type="component" value="Unassembled WGS sequence"/>
</dbReference>
<protein>
    <submittedName>
        <fullName evidence="2">Uncharacterized protein</fullName>
    </submittedName>
</protein>
<gene>
    <name evidence="2" type="ORF">LENED_008494</name>
</gene>
<keyword evidence="3" id="KW-1185">Reference proteome</keyword>
<accession>A0A1Q3EHA5</accession>
<comment type="caution">
    <text evidence="2">The sequence shown here is derived from an EMBL/GenBank/DDBJ whole genome shotgun (WGS) entry which is preliminary data.</text>
</comment>
<reference evidence="2 3" key="1">
    <citation type="submission" date="2016-08" db="EMBL/GenBank/DDBJ databases">
        <authorList>
            <consortium name="Lentinula edodes genome sequencing consortium"/>
            <person name="Sakamoto Y."/>
            <person name="Nakade K."/>
            <person name="Sato S."/>
            <person name="Yoshida Y."/>
            <person name="Miyazaki K."/>
            <person name="Natsume S."/>
            <person name="Konno N."/>
        </authorList>
    </citation>
    <scope>NUCLEOTIDE SEQUENCE [LARGE SCALE GENOMIC DNA]</scope>
    <source>
        <strain evidence="2 3">NBRC 111202</strain>
    </source>
</reference>
<name>A0A1Q3EHA5_LENED</name>
<evidence type="ECO:0000256" key="1">
    <source>
        <dbReference type="SAM" id="MobiDB-lite"/>
    </source>
</evidence>
<evidence type="ECO:0000313" key="3">
    <source>
        <dbReference type="Proteomes" id="UP000188533"/>
    </source>
</evidence>
<proteinExistence type="predicted"/>
<dbReference type="EMBL" id="BDGU01000328">
    <property type="protein sequence ID" value="GAW06560.1"/>
    <property type="molecule type" value="Genomic_DNA"/>
</dbReference>
<dbReference type="AlphaFoldDB" id="A0A1Q3EHA5"/>
<evidence type="ECO:0000313" key="2">
    <source>
        <dbReference type="EMBL" id="GAW06560.1"/>
    </source>
</evidence>
<organism evidence="2 3">
    <name type="scientific">Lentinula edodes</name>
    <name type="common">Shiitake mushroom</name>
    <name type="synonym">Lentinus edodes</name>
    <dbReference type="NCBI Taxonomy" id="5353"/>
    <lineage>
        <taxon>Eukaryota</taxon>
        <taxon>Fungi</taxon>
        <taxon>Dikarya</taxon>
        <taxon>Basidiomycota</taxon>
        <taxon>Agaricomycotina</taxon>
        <taxon>Agaricomycetes</taxon>
        <taxon>Agaricomycetidae</taxon>
        <taxon>Agaricales</taxon>
        <taxon>Marasmiineae</taxon>
        <taxon>Omphalotaceae</taxon>
        <taxon>Lentinula</taxon>
    </lineage>
</organism>